<proteinExistence type="predicted"/>
<name>A0ACD3BGG6_9AGAR</name>
<evidence type="ECO:0000313" key="2">
    <source>
        <dbReference type="Proteomes" id="UP000308600"/>
    </source>
</evidence>
<reference evidence="1 2" key="1">
    <citation type="journal article" date="2019" name="Nat. Ecol. Evol.">
        <title>Megaphylogeny resolves global patterns of mushroom evolution.</title>
        <authorList>
            <person name="Varga T."/>
            <person name="Krizsan K."/>
            <person name="Foldi C."/>
            <person name="Dima B."/>
            <person name="Sanchez-Garcia M."/>
            <person name="Sanchez-Ramirez S."/>
            <person name="Szollosi G.J."/>
            <person name="Szarkandi J.G."/>
            <person name="Papp V."/>
            <person name="Albert L."/>
            <person name="Andreopoulos W."/>
            <person name="Angelini C."/>
            <person name="Antonin V."/>
            <person name="Barry K.W."/>
            <person name="Bougher N.L."/>
            <person name="Buchanan P."/>
            <person name="Buyck B."/>
            <person name="Bense V."/>
            <person name="Catcheside P."/>
            <person name="Chovatia M."/>
            <person name="Cooper J."/>
            <person name="Damon W."/>
            <person name="Desjardin D."/>
            <person name="Finy P."/>
            <person name="Geml J."/>
            <person name="Haridas S."/>
            <person name="Hughes K."/>
            <person name="Justo A."/>
            <person name="Karasinski D."/>
            <person name="Kautmanova I."/>
            <person name="Kiss B."/>
            <person name="Kocsube S."/>
            <person name="Kotiranta H."/>
            <person name="LaButti K.M."/>
            <person name="Lechner B.E."/>
            <person name="Liimatainen K."/>
            <person name="Lipzen A."/>
            <person name="Lukacs Z."/>
            <person name="Mihaltcheva S."/>
            <person name="Morgado L.N."/>
            <person name="Niskanen T."/>
            <person name="Noordeloos M.E."/>
            <person name="Ohm R.A."/>
            <person name="Ortiz-Santana B."/>
            <person name="Ovrebo C."/>
            <person name="Racz N."/>
            <person name="Riley R."/>
            <person name="Savchenko A."/>
            <person name="Shiryaev A."/>
            <person name="Soop K."/>
            <person name="Spirin V."/>
            <person name="Szebenyi C."/>
            <person name="Tomsovsky M."/>
            <person name="Tulloss R.E."/>
            <person name="Uehling J."/>
            <person name="Grigoriev I.V."/>
            <person name="Vagvolgyi C."/>
            <person name="Papp T."/>
            <person name="Martin F.M."/>
            <person name="Miettinen O."/>
            <person name="Hibbett D.S."/>
            <person name="Nagy L.G."/>
        </authorList>
    </citation>
    <scope>NUCLEOTIDE SEQUENCE [LARGE SCALE GENOMIC DNA]</scope>
    <source>
        <strain evidence="1 2">NL-1719</strain>
    </source>
</reference>
<keyword evidence="2" id="KW-1185">Reference proteome</keyword>
<gene>
    <name evidence="1" type="ORF">BDN72DRAFT_953613</name>
</gene>
<evidence type="ECO:0000313" key="1">
    <source>
        <dbReference type="EMBL" id="TFK77139.1"/>
    </source>
</evidence>
<protein>
    <submittedName>
        <fullName evidence="1">Uncharacterized protein</fullName>
    </submittedName>
</protein>
<dbReference type="EMBL" id="ML208259">
    <property type="protein sequence ID" value="TFK77139.1"/>
    <property type="molecule type" value="Genomic_DNA"/>
</dbReference>
<accession>A0ACD3BGG6</accession>
<organism evidence="1 2">
    <name type="scientific">Pluteus cervinus</name>
    <dbReference type="NCBI Taxonomy" id="181527"/>
    <lineage>
        <taxon>Eukaryota</taxon>
        <taxon>Fungi</taxon>
        <taxon>Dikarya</taxon>
        <taxon>Basidiomycota</taxon>
        <taxon>Agaricomycotina</taxon>
        <taxon>Agaricomycetes</taxon>
        <taxon>Agaricomycetidae</taxon>
        <taxon>Agaricales</taxon>
        <taxon>Pluteineae</taxon>
        <taxon>Pluteaceae</taxon>
        <taxon>Pluteus</taxon>
    </lineage>
</organism>
<sequence length="1195" mass="135812">MTVSELVRLFDSPPSPPPPEATGQESWKVTAPRQARFLPQRTVFSSPAVRGPPNSPAGLPSTSSNVKGDGQLRDSLQVPGRSLVRDGLPLPKPPPSRNHESIPLIEQSLTGSSTVTASTHKTTTSDASTLVNRVKFRQHKPVPATAVFGRDAAPLHLAKLDEYLSGIHPPAFCPRNSKTEPHLFAPLDALAETGKSIDDLESNYEIPPGWKNSKTILGGVVNAIIGVLGSSALAPFYSLHGLFNTVQIFALILSTIVPLKGENIGDKWRKLFLGTIPNILAFNFASTLVQSLLYLLIFMAIAAGLLFSFWRSTLKCDRYKAVEGLQLADPQGRQWGLILVTFLLTLIYLPLSTMAVHVLVWSEDLWIIENPYVNATTYPPVVPPLGPLDQYRDPLDFCWTTTMKRNEVNYAPIIVILSAIVVLTLTFSYPLVLRRVIRRSVPKVDQYSELGRLRKNVELDLEYHRLLSRDRGPFSFLYSGFRRGWGTYESTYLFAKVNTLLIIAVINPDNCVFRTSSRTALPIVRQVLLVVSTIGFFLAQCVFAPFLDPINNASEWTSRVNYVLTSAVALAVTLNTPGQDVLNTIVLYIIYIVTYGLAIYFTVINLGFMHRIVKRLTRRMDFSIDIFSPQLDTSPSSLHLKRRIWQESVTTLLLTYPQCKIPEAQRMSFAQARQDAYPPYLLNFRGSPGERHVENLKILREIGGPAYFRAVSFSFGPDRTQRERIEDIIQKQFIGPDSYWNDPENSQTECTHFFGNAWWIPFPPTLVMKYDEGPLVVLQDLAKLEIYAQQNLSRSVQRKRQIRMSIRALDNRVVRWPYEHNQPIGAQTLWCCGRGRYNAMTRIPFHTCVLRLKRQGNLEWRGLHCGSGFSVELEYARDVKVPGEIIGLNEDLDLTPQLARFLELNQDVIDANLPQVEEIMSDYRRFHRKEYLWKNHVLSYQFLSSVYDKPQEPRALMQYVLDNERDSRVHEVFSRNEDAIEAAYDRLSAVTVCEASTWWYLFWDDLWRRNYLSIPGLQTHAKDFNPHYNSSIAYTPLPRAELERFLSQRGLLARQSRWGDFFHSGFLNKVYLRLNDAVFRRSNEAILFHVGDGDQEFEMANLDAITRGPNSTLGTGGGTNHDDSTIRPRPIYRWEGILDDPIVANQSKVRKDWFAKFGAWFGITPLWREGPPTHGVSLDVRLVNGRYELLQSDSL</sequence>
<dbReference type="Proteomes" id="UP000308600">
    <property type="component" value="Unassembled WGS sequence"/>
</dbReference>